<dbReference type="InterPro" id="IPR017972">
    <property type="entry name" value="Cyt_P450_CS"/>
</dbReference>
<dbReference type="SUPFAM" id="SSF48264">
    <property type="entry name" value="Cytochrome P450"/>
    <property type="match status" value="1"/>
</dbReference>
<dbReference type="PANTHER" id="PTHR47947:SF62">
    <property type="entry name" value="CYTOCHROME P450, FAMILY 81, SUBFAMILY D, POLYPEPTIDE 5"/>
    <property type="match status" value="1"/>
</dbReference>
<comment type="cofactor">
    <cofactor evidence="11">
        <name>heme</name>
        <dbReference type="ChEBI" id="CHEBI:30413"/>
    </cofactor>
</comment>
<dbReference type="GO" id="GO:0005506">
    <property type="term" value="F:iron ion binding"/>
    <property type="evidence" value="ECO:0007669"/>
    <property type="project" value="InterPro"/>
</dbReference>
<dbReference type="Proteomes" id="UP000694918">
    <property type="component" value="Unplaced"/>
</dbReference>
<evidence type="ECO:0000256" key="7">
    <source>
        <dbReference type="ARBA" id="ARBA00023002"/>
    </source>
</evidence>
<keyword evidence="8 11" id="KW-0408">Iron</keyword>
<keyword evidence="14" id="KW-1185">Reference proteome</keyword>
<comment type="similarity">
    <text evidence="2 12">Belongs to the cytochrome P450 family.</text>
</comment>
<protein>
    <submittedName>
        <fullName evidence="15 16">Cytochrome P450 81E8-like isoform X1</fullName>
    </submittedName>
    <submittedName>
        <fullName evidence="17">Cytochrome P450 81E8-like isoform X2</fullName>
    </submittedName>
</protein>
<dbReference type="InterPro" id="IPR002401">
    <property type="entry name" value="Cyt_P450_E_grp-I"/>
</dbReference>
<dbReference type="Pfam" id="PF00067">
    <property type="entry name" value="p450"/>
    <property type="match status" value="1"/>
</dbReference>
<gene>
    <name evidence="15 16 17" type="primary">LOC105142117</name>
</gene>
<keyword evidence="5 11" id="KW-0479">Metal-binding</keyword>
<dbReference type="GO" id="GO:0016705">
    <property type="term" value="F:oxidoreductase activity, acting on paired donors, with incorporation or reduction of molecular oxygen"/>
    <property type="evidence" value="ECO:0007669"/>
    <property type="project" value="InterPro"/>
</dbReference>
<proteinExistence type="inferred from homology"/>
<dbReference type="Gene3D" id="1.10.630.10">
    <property type="entry name" value="Cytochrome P450"/>
    <property type="match status" value="1"/>
</dbReference>
<evidence type="ECO:0000256" key="10">
    <source>
        <dbReference type="ARBA" id="ARBA00023136"/>
    </source>
</evidence>
<dbReference type="RefSeq" id="XP_011047896.1">
    <property type="nucleotide sequence ID" value="XM_011049594.1"/>
</dbReference>
<dbReference type="InterPro" id="IPR001128">
    <property type="entry name" value="Cyt_P450"/>
</dbReference>
<keyword evidence="4 13" id="KW-0812">Transmembrane</keyword>
<evidence type="ECO:0000256" key="13">
    <source>
        <dbReference type="SAM" id="Phobius"/>
    </source>
</evidence>
<dbReference type="GO" id="GO:0020037">
    <property type="term" value="F:heme binding"/>
    <property type="evidence" value="ECO:0007669"/>
    <property type="project" value="InterPro"/>
</dbReference>
<organism evidence="14 15">
    <name type="scientific">Populus euphratica</name>
    <name type="common">Euphrates poplar</name>
    <dbReference type="NCBI Taxonomy" id="75702"/>
    <lineage>
        <taxon>Eukaryota</taxon>
        <taxon>Viridiplantae</taxon>
        <taxon>Streptophyta</taxon>
        <taxon>Embryophyta</taxon>
        <taxon>Tracheophyta</taxon>
        <taxon>Spermatophyta</taxon>
        <taxon>Magnoliopsida</taxon>
        <taxon>eudicotyledons</taxon>
        <taxon>Gunneridae</taxon>
        <taxon>Pentapetalae</taxon>
        <taxon>rosids</taxon>
        <taxon>fabids</taxon>
        <taxon>Malpighiales</taxon>
        <taxon>Salicaceae</taxon>
        <taxon>Saliceae</taxon>
        <taxon>Populus</taxon>
    </lineage>
</organism>
<dbReference type="InterPro" id="IPR036396">
    <property type="entry name" value="Cyt_P450_sf"/>
</dbReference>
<evidence type="ECO:0000256" key="5">
    <source>
        <dbReference type="ARBA" id="ARBA00022723"/>
    </source>
</evidence>
<dbReference type="GeneID" id="105142117"/>
<evidence type="ECO:0000256" key="8">
    <source>
        <dbReference type="ARBA" id="ARBA00023004"/>
    </source>
</evidence>
<feature type="transmembrane region" description="Helical" evidence="13">
    <location>
        <begin position="6"/>
        <end position="24"/>
    </location>
</feature>
<evidence type="ECO:0000313" key="17">
    <source>
        <dbReference type="RefSeq" id="XP_011047898.1"/>
    </source>
</evidence>
<dbReference type="PANTHER" id="PTHR47947">
    <property type="entry name" value="CYTOCHROME P450 82C3-RELATED"/>
    <property type="match status" value="1"/>
</dbReference>
<evidence type="ECO:0000313" key="14">
    <source>
        <dbReference type="Proteomes" id="UP000694918"/>
    </source>
</evidence>
<dbReference type="GO" id="GO:0004497">
    <property type="term" value="F:monooxygenase activity"/>
    <property type="evidence" value="ECO:0007669"/>
    <property type="project" value="UniProtKB-KW"/>
</dbReference>
<comment type="subcellular location">
    <subcellularLocation>
        <location evidence="1">Membrane</location>
        <topology evidence="1">Single-pass membrane protein</topology>
    </subcellularLocation>
</comment>
<evidence type="ECO:0000313" key="16">
    <source>
        <dbReference type="RefSeq" id="XP_011047897.1"/>
    </source>
</evidence>
<evidence type="ECO:0000256" key="4">
    <source>
        <dbReference type="ARBA" id="ARBA00022692"/>
    </source>
</evidence>
<dbReference type="CDD" id="cd20653">
    <property type="entry name" value="CYP81"/>
    <property type="match status" value="1"/>
</dbReference>
<keyword evidence="6 13" id="KW-1133">Transmembrane helix</keyword>
<dbReference type="GO" id="GO:0016020">
    <property type="term" value="C:membrane"/>
    <property type="evidence" value="ECO:0007669"/>
    <property type="project" value="UniProtKB-SubCell"/>
</dbReference>
<keyword evidence="7 12" id="KW-0560">Oxidoreductase</keyword>
<evidence type="ECO:0000256" key="6">
    <source>
        <dbReference type="ARBA" id="ARBA00022989"/>
    </source>
</evidence>
<dbReference type="InterPro" id="IPR050651">
    <property type="entry name" value="Plant_Cytochrome_P450_Monoox"/>
</dbReference>
<dbReference type="PROSITE" id="PS00086">
    <property type="entry name" value="CYTOCHROME_P450"/>
    <property type="match status" value="1"/>
</dbReference>
<evidence type="ECO:0000256" key="11">
    <source>
        <dbReference type="PIRSR" id="PIRSR602401-1"/>
    </source>
</evidence>
<dbReference type="PRINTS" id="PR00385">
    <property type="entry name" value="P450"/>
</dbReference>
<dbReference type="RefSeq" id="XP_011047897.1">
    <property type="nucleotide sequence ID" value="XM_011049595.1"/>
</dbReference>
<sequence length="502" mass="57263">MENTLLYSVILSTFFLVFSINLLLRTRKQRKNLPPSPLSLPIIGHFHLLKQPIHRTLEALSQKYGPVFCLKLGSRLAIIVSSPSGVEECLVKKDIVFANRPHVLSGRILNYNDTTMGTADYGDHWRNLRRISAIEIFSSPRLNAFLGMRKEEVKLLLSRLYRVSTHGFARVELRPLLFDLTSNIMMRMIAGKRYYGEGVKEIDKAREFREMMEEFLHYSGAVVAGDFLPFLQWLDLNGYVNKMDRLSKRMDVFFQGLIDELRVDRNSNTMISHFLTLQESQPEYYTDEIIKGHVLTLLVAGIETSATSLEWAMANLLNHPEVLKKAKEELDTSQVGRDELIDESDLPKLHYLHDIISENLRLYPVAPLLVPHMSSADSTVGGYHVPARTMLFINAWAIHRDPKLWDEPTSFKPERFENGRSVDQAYKLTPFGLGRRACPGDGLANRVMALTLGSLIQCFEWKRVSEKEIDMAEITTITICKVEPLVVMCKARPILGNVLSRA</sequence>
<dbReference type="KEGG" id="peu:105142117"/>
<evidence type="ECO:0000256" key="2">
    <source>
        <dbReference type="ARBA" id="ARBA00010617"/>
    </source>
</evidence>
<accession>A0AAJ6VI69</accession>
<dbReference type="RefSeq" id="XP_011047898.1">
    <property type="nucleotide sequence ID" value="XM_011049596.1"/>
</dbReference>
<dbReference type="PRINTS" id="PR00463">
    <property type="entry name" value="EP450I"/>
</dbReference>
<reference evidence="15 16" key="1">
    <citation type="submission" date="2025-04" db="UniProtKB">
        <authorList>
            <consortium name="RefSeq"/>
        </authorList>
    </citation>
    <scope>IDENTIFICATION</scope>
</reference>
<keyword evidence="10 13" id="KW-0472">Membrane</keyword>
<dbReference type="FunFam" id="1.10.630.10:FF:000023">
    <property type="entry name" value="Cytochrome P450 family protein"/>
    <property type="match status" value="1"/>
</dbReference>
<name>A0AAJ6VI69_POPEU</name>
<evidence type="ECO:0000256" key="12">
    <source>
        <dbReference type="RuleBase" id="RU000461"/>
    </source>
</evidence>
<evidence type="ECO:0000256" key="9">
    <source>
        <dbReference type="ARBA" id="ARBA00023033"/>
    </source>
</evidence>
<evidence type="ECO:0000256" key="3">
    <source>
        <dbReference type="ARBA" id="ARBA00022617"/>
    </source>
</evidence>
<dbReference type="AlphaFoldDB" id="A0AAJ6VI69"/>
<evidence type="ECO:0000313" key="15">
    <source>
        <dbReference type="RefSeq" id="XP_011047896.1"/>
    </source>
</evidence>
<evidence type="ECO:0000256" key="1">
    <source>
        <dbReference type="ARBA" id="ARBA00004167"/>
    </source>
</evidence>
<keyword evidence="3 11" id="KW-0349">Heme</keyword>
<feature type="binding site" description="axial binding residue" evidence="11">
    <location>
        <position position="438"/>
    </location>
    <ligand>
        <name>heme</name>
        <dbReference type="ChEBI" id="CHEBI:30413"/>
    </ligand>
    <ligandPart>
        <name>Fe</name>
        <dbReference type="ChEBI" id="CHEBI:18248"/>
    </ligandPart>
</feature>
<keyword evidence="9 12" id="KW-0503">Monooxygenase</keyword>